<keyword evidence="7" id="KW-1185">Reference proteome</keyword>
<dbReference type="SUPFAM" id="SSF55781">
    <property type="entry name" value="GAF domain-like"/>
    <property type="match status" value="1"/>
</dbReference>
<keyword evidence="2" id="KW-0238">DNA-binding</keyword>
<keyword evidence="3" id="KW-0804">Transcription</keyword>
<name>A0A7Y7IFH1_9MICC</name>
<dbReference type="InterPro" id="IPR036388">
    <property type="entry name" value="WH-like_DNA-bd_sf"/>
</dbReference>
<protein>
    <submittedName>
        <fullName evidence="6">IclR family transcriptional regulator</fullName>
    </submittedName>
</protein>
<dbReference type="SMART" id="SM00346">
    <property type="entry name" value="HTH_ICLR"/>
    <property type="match status" value="1"/>
</dbReference>
<proteinExistence type="predicted"/>
<evidence type="ECO:0000313" key="6">
    <source>
        <dbReference type="EMBL" id="NVM93916.1"/>
    </source>
</evidence>
<dbReference type="Pfam" id="PF01614">
    <property type="entry name" value="IclR_C"/>
    <property type="match status" value="1"/>
</dbReference>
<dbReference type="InterPro" id="IPR014757">
    <property type="entry name" value="Tscrpt_reg_IclR_C"/>
</dbReference>
<dbReference type="PANTHER" id="PTHR30136">
    <property type="entry name" value="HELIX-TURN-HELIX TRANSCRIPTIONAL REGULATOR, ICLR FAMILY"/>
    <property type="match status" value="1"/>
</dbReference>
<dbReference type="SUPFAM" id="SSF46785">
    <property type="entry name" value="Winged helix' DNA-binding domain"/>
    <property type="match status" value="1"/>
</dbReference>
<dbReference type="InterPro" id="IPR050707">
    <property type="entry name" value="HTH_MetabolicPath_Reg"/>
</dbReference>
<dbReference type="GO" id="GO:0045892">
    <property type="term" value="P:negative regulation of DNA-templated transcription"/>
    <property type="evidence" value="ECO:0007669"/>
    <property type="project" value="TreeGrafter"/>
</dbReference>
<evidence type="ECO:0000259" key="4">
    <source>
        <dbReference type="PROSITE" id="PS51077"/>
    </source>
</evidence>
<evidence type="ECO:0000256" key="3">
    <source>
        <dbReference type="ARBA" id="ARBA00023163"/>
    </source>
</evidence>
<dbReference type="Proteomes" id="UP000543556">
    <property type="component" value="Unassembled WGS sequence"/>
</dbReference>
<evidence type="ECO:0000259" key="5">
    <source>
        <dbReference type="PROSITE" id="PS51078"/>
    </source>
</evidence>
<dbReference type="PROSITE" id="PS51077">
    <property type="entry name" value="HTH_ICLR"/>
    <property type="match status" value="1"/>
</dbReference>
<dbReference type="Gene3D" id="1.10.10.10">
    <property type="entry name" value="Winged helix-like DNA-binding domain superfamily/Winged helix DNA-binding domain"/>
    <property type="match status" value="1"/>
</dbReference>
<sequence>MSLSSLNRGLKILTMIADSGRMRVDEVASALDIPPSSAYRYIKLFRETDYLYELDGYYYPGVRVSSRDEQTEKQHLVEVAAPVLNRLCSRSGETVILTVRVQMAALCLERLSPRRADALSFYRGSVRPLHAGASATALLAYAPADVVATVEKGGMRKFTAVTPDASRLKVLLPAIRSNGFSVSEGEVDPFMVAVAAPVFRHGHCICAVSIAGRQQRLSGQRLDDAVELVCNAAAELGHELETAAGSAAWMTEEGW</sequence>
<evidence type="ECO:0000256" key="1">
    <source>
        <dbReference type="ARBA" id="ARBA00023015"/>
    </source>
</evidence>
<dbReference type="PROSITE" id="PS51078">
    <property type="entry name" value="ICLR_ED"/>
    <property type="match status" value="1"/>
</dbReference>
<dbReference type="Pfam" id="PF09339">
    <property type="entry name" value="HTH_IclR"/>
    <property type="match status" value="1"/>
</dbReference>
<keyword evidence="1" id="KW-0805">Transcription regulation</keyword>
<feature type="domain" description="IclR-ED" evidence="5">
    <location>
        <begin position="62"/>
        <end position="242"/>
    </location>
</feature>
<evidence type="ECO:0000256" key="2">
    <source>
        <dbReference type="ARBA" id="ARBA00023125"/>
    </source>
</evidence>
<dbReference type="AlphaFoldDB" id="A0A7Y7IFH1"/>
<evidence type="ECO:0000313" key="7">
    <source>
        <dbReference type="Proteomes" id="UP000543556"/>
    </source>
</evidence>
<feature type="domain" description="HTH iclR-type" evidence="4">
    <location>
        <begin position="3"/>
        <end position="62"/>
    </location>
</feature>
<dbReference type="PANTHER" id="PTHR30136:SF24">
    <property type="entry name" value="HTH-TYPE TRANSCRIPTIONAL REPRESSOR ALLR"/>
    <property type="match status" value="1"/>
</dbReference>
<dbReference type="GO" id="GO:0003677">
    <property type="term" value="F:DNA binding"/>
    <property type="evidence" value="ECO:0007669"/>
    <property type="project" value="UniProtKB-KW"/>
</dbReference>
<dbReference type="InterPro" id="IPR029016">
    <property type="entry name" value="GAF-like_dom_sf"/>
</dbReference>
<accession>A0A7Y7IFH1</accession>
<gene>
    <name evidence="6" type="ORF">G6034_03125</name>
</gene>
<reference evidence="6 7" key="1">
    <citation type="submission" date="2020-02" db="EMBL/GenBank/DDBJ databases">
        <title>Genome sequence of strain AETb3-4.</title>
        <authorList>
            <person name="Gao J."/>
            <person name="Zhang X."/>
        </authorList>
    </citation>
    <scope>NUCLEOTIDE SEQUENCE [LARGE SCALE GENOMIC DNA]</scope>
    <source>
        <strain evidence="6 7">AETb3-4</strain>
    </source>
</reference>
<comment type="caution">
    <text evidence="6">The sequence shown here is derived from an EMBL/GenBank/DDBJ whole genome shotgun (WGS) entry which is preliminary data.</text>
</comment>
<dbReference type="Gene3D" id="3.30.450.40">
    <property type="match status" value="1"/>
</dbReference>
<dbReference type="InterPro" id="IPR036390">
    <property type="entry name" value="WH_DNA-bd_sf"/>
</dbReference>
<dbReference type="EMBL" id="JAAMFM010000002">
    <property type="protein sequence ID" value="NVM93916.1"/>
    <property type="molecule type" value="Genomic_DNA"/>
</dbReference>
<organism evidence="6 7">
    <name type="scientific">Arthrobacter wenxiniae</name>
    <dbReference type="NCBI Taxonomy" id="2713570"/>
    <lineage>
        <taxon>Bacteria</taxon>
        <taxon>Bacillati</taxon>
        <taxon>Actinomycetota</taxon>
        <taxon>Actinomycetes</taxon>
        <taxon>Micrococcales</taxon>
        <taxon>Micrococcaceae</taxon>
        <taxon>Arthrobacter</taxon>
    </lineage>
</organism>
<dbReference type="GO" id="GO:0003700">
    <property type="term" value="F:DNA-binding transcription factor activity"/>
    <property type="evidence" value="ECO:0007669"/>
    <property type="project" value="TreeGrafter"/>
</dbReference>
<dbReference type="InterPro" id="IPR005471">
    <property type="entry name" value="Tscrpt_reg_IclR_N"/>
</dbReference>
<dbReference type="RefSeq" id="WP_176633622.1">
    <property type="nucleotide sequence ID" value="NZ_JAAMFM010000002.1"/>
</dbReference>